<dbReference type="EMBL" id="RCCK01000011">
    <property type="protein sequence ID" value="RLJ77476.1"/>
    <property type="molecule type" value="Genomic_DNA"/>
</dbReference>
<evidence type="ECO:0000313" key="1">
    <source>
        <dbReference type="EMBL" id="RLJ77476.1"/>
    </source>
</evidence>
<organism evidence="1 2">
    <name type="scientific">Pedobacter alluvionis</name>
    <dbReference type="NCBI Taxonomy" id="475253"/>
    <lineage>
        <taxon>Bacteria</taxon>
        <taxon>Pseudomonadati</taxon>
        <taxon>Bacteroidota</taxon>
        <taxon>Sphingobacteriia</taxon>
        <taxon>Sphingobacteriales</taxon>
        <taxon>Sphingobacteriaceae</taxon>
        <taxon>Pedobacter</taxon>
    </lineage>
</organism>
<name>A0A497Y669_9SPHI</name>
<dbReference type="Proteomes" id="UP000273898">
    <property type="component" value="Unassembled WGS sequence"/>
</dbReference>
<dbReference type="AlphaFoldDB" id="A0A497Y669"/>
<evidence type="ECO:0000313" key="2">
    <source>
        <dbReference type="Proteomes" id="UP000273898"/>
    </source>
</evidence>
<proteinExistence type="predicted"/>
<protein>
    <submittedName>
        <fullName evidence="1">Uncharacterized protein</fullName>
    </submittedName>
</protein>
<comment type="caution">
    <text evidence="1">The sequence shown here is derived from an EMBL/GenBank/DDBJ whole genome shotgun (WGS) entry which is preliminary data.</text>
</comment>
<accession>A0A497Y669</accession>
<gene>
    <name evidence="1" type="ORF">BCL90_2564</name>
</gene>
<dbReference type="RefSeq" id="WP_166792102.1">
    <property type="nucleotide sequence ID" value="NZ_RCCK01000011.1"/>
</dbReference>
<reference evidence="1 2" key="1">
    <citation type="submission" date="2018-10" db="EMBL/GenBank/DDBJ databases">
        <title>Genomic Encyclopedia of Archaeal and Bacterial Type Strains, Phase II (KMG-II): from individual species to whole genera.</title>
        <authorList>
            <person name="Goeker M."/>
        </authorList>
    </citation>
    <scope>NUCLEOTIDE SEQUENCE [LARGE SCALE GENOMIC DNA]</scope>
    <source>
        <strain evidence="1 2">DSM 19624</strain>
    </source>
</reference>
<sequence length="50" mass="5566">MKKLILILTVCLALGCKKDLDKTLTKKDWRIESVTVSPAMTISKKTSTTI</sequence>
<dbReference type="PROSITE" id="PS51257">
    <property type="entry name" value="PROKAR_LIPOPROTEIN"/>
    <property type="match status" value="1"/>
</dbReference>